<dbReference type="Pfam" id="PF13432">
    <property type="entry name" value="TPR_16"/>
    <property type="match status" value="1"/>
</dbReference>
<dbReference type="Gene3D" id="1.25.40.10">
    <property type="entry name" value="Tetratricopeptide repeat domain"/>
    <property type="match status" value="2"/>
</dbReference>
<organism evidence="1 2">
    <name type="scientific">Hymenobacter sedentarius</name>
    <dbReference type="NCBI Taxonomy" id="1411621"/>
    <lineage>
        <taxon>Bacteria</taxon>
        <taxon>Pseudomonadati</taxon>
        <taxon>Bacteroidota</taxon>
        <taxon>Cytophagia</taxon>
        <taxon>Cytophagales</taxon>
        <taxon>Hymenobacteraceae</taxon>
        <taxon>Hymenobacter</taxon>
    </lineage>
</organism>
<dbReference type="PANTHER" id="PTHR45588">
    <property type="entry name" value="TPR DOMAIN-CONTAINING PROTEIN"/>
    <property type="match status" value="1"/>
</dbReference>
<dbReference type="RefSeq" id="WP_068198984.1">
    <property type="nucleotide sequence ID" value="NZ_CP013909.1"/>
</dbReference>
<dbReference type="SUPFAM" id="SSF48452">
    <property type="entry name" value="TPR-like"/>
    <property type="match status" value="2"/>
</dbReference>
<dbReference type="OrthoDB" id="9778494at2"/>
<sequence>MKHALFHRAFIAPLVLLLSCRQESSTPSQAAITALSLKRGQIITCGATDRKLGAVEFNTSCGVATQESFNLALQLLHSFEYDEAEKAFATVINKNPACAMAYWGVAMANFHPLWTPPSELELKKGVKAISIAQSIAKKSPREAAYIAAIAAYYHDWERVDHRSRCIAFEKAMELVHSKYPTDSEATIFYALALTAAADPADKQFINQRKAGRLLEALYPNEPNHPGIIHYIIHTYDYPELAVLALPAARRYAAVAPSSAHALHMPSHIFTRLGLWEECINSNLTSVASAQCYAKEAGIKGHWDEELHGMDYLVYAYLQRGQNGLAKQQLDYLKSIKEVSPLNFKVAYAFAAIPARYSLENKRWPEAASFPIDSTVVPWKDFPWQKAIIHFARVLGSVHTGQMAAATAELAQLKGIHSLLVKQKDAYKAKQVEIQLRAAEAWIHLLAGRNIEALALMNQAADLEDQTEKHPVTPSEVIPARELLGDMLLQLNQPKQALAAYSASLRKHPNRFNGLYNAGLAAERAGLPDSAALYYQQLIMVANAANSDRTELKTIRQFLTAHKFNVAVASHEI</sequence>
<dbReference type="InterPro" id="IPR019734">
    <property type="entry name" value="TPR_rpt"/>
</dbReference>
<accession>A0A0U4C923</accession>
<gene>
    <name evidence="1" type="ORF">AUC43_18790</name>
</gene>
<dbReference type="PANTHER" id="PTHR45588:SF1">
    <property type="entry name" value="WW DOMAIN-CONTAINING PROTEIN"/>
    <property type="match status" value="1"/>
</dbReference>
<dbReference type="EMBL" id="CP013909">
    <property type="protein sequence ID" value="ALW87458.1"/>
    <property type="molecule type" value="Genomic_DNA"/>
</dbReference>
<dbReference type="AlphaFoldDB" id="A0A0U4C923"/>
<evidence type="ECO:0000313" key="1">
    <source>
        <dbReference type="EMBL" id="ALW87458.1"/>
    </source>
</evidence>
<evidence type="ECO:0000313" key="2">
    <source>
        <dbReference type="Proteomes" id="UP000059542"/>
    </source>
</evidence>
<name>A0A0U4C923_9BACT</name>
<protein>
    <submittedName>
        <fullName evidence="1">Uncharacterized protein</fullName>
    </submittedName>
</protein>
<reference evidence="1 2" key="1">
    <citation type="submission" date="2015-12" db="EMBL/GenBank/DDBJ databases">
        <authorList>
            <person name="Shamseldin A."/>
            <person name="Moawad H."/>
            <person name="Abd El-Rahim W.M."/>
            <person name="Sadowsky M.J."/>
        </authorList>
    </citation>
    <scope>NUCLEOTIDE SEQUENCE [LARGE SCALE GENOMIC DNA]</scope>
    <source>
        <strain evidence="1 2">DG5B</strain>
    </source>
</reference>
<proteinExistence type="predicted"/>
<dbReference type="KEGG" id="hyg:AUC43_18790"/>
<dbReference type="SMART" id="SM00028">
    <property type="entry name" value="TPR"/>
    <property type="match status" value="3"/>
</dbReference>
<keyword evidence="2" id="KW-1185">Reference proteome</keyword>
<dbReference type="STRING" id="1411621.AUC43_18790"/>
<dbReference type="InterPro" id="IPR011990">
    <property type="entry name" value="TPR-like_helical_dom_sf"/>
</dbReference>
<dbReference type="Proteomes" id="UP000059542">
    <property type="component" value="Chromosome"/>
</dbReference>
<dbReference type="PROSITE" id="PS51257">
    <property type="entry name" value="PROKAR_LIPOPROTEIN"/>
    <property type="match status" value="1"/>
</dbReference>